<organism evidence="1 2">
    <name type="scientific">Zestosphaera tikiterensis</name>
    <dbReference type="NCBI Taxonomy" id="1973259"/>
    <lineage>
        <taxon>Archaea</taxon>
        <taxon>Thermoproteota</taxon>
        <taxon>Thermoprotei</taxon>
        <taxon>Desulfurococcales</taxon>
        <taxon>Desulfurococcaceae</taxon>
        <taxon>Zestosphaera</taxon>
    </lineage>
</organism>
<sequence length="200" mass="23206">MSAEDIYEEVVNICQNLKRVKTGEKASPEGYNQLVDCIEKLLELALNIGLGGRVPYWVPVLDIGKLDYMIVGEPRRDVSLRRLPEYLYWRYFEIKPVYGYLHENDLKFLTMTVNSESKYLNLKEPIPFPKFGEKLSSDYWNVIASLIWKIAEDSGLPYRFMSLEPDLGAKLKFNVGINYKSSRASITLLRTEVRVEVRIE</sequence>
<evidence type="ECO:0000313" key="2">
    <source>
        <dbReference type="Proteomes" id="UP000244093"/>
    </source>
</evidence>
<comment type="caution">
    <text evidence="1">The sequence shown here is derived from an EMBL/GenBank/DDBJ whole genome shotgun (WGS) entry which is preliminary data.</text>
</comment>
<name>A0A2R7Y1B7_9CREN</name>
<accession>A0A2R7Y1B7</accession>
<dbReference type="AlphaFoldDB" id="A0A2R7Y1B7"/>
<dbReference type="EMBL" id="NBVN01000014">
    <property type="protein sequence ID" value="PUA31326.1"/>
    <property type="molecule type" value="Genomic_DNA"/>
</dbReference>
<evidence type="ECO:0000313" key="1">
    <source>
        <dbReference type="EMBL" id="PUA31326.1"/>
    </source>
</evidence>
<dbReference type="Proteomes" id="UP000244093">
    <property type="component" value="Unassembled WGS sequence"/>
</dbReference>
<proteinExistence type="predicted"/>
<reference evidence="1 2" key="1">
    <citation type="journal article" date="2018" name="Syst. Appl. Microbiol.">
        <title>A new symbiotic nanoarchaeote (Candidatus Nanoclepta minutus) and its host (Zestosphaera tikiterensis gen. nov., sp. nov.) from a New Zealand hot spring.</title>
        <authorList>
            <person name="St John E."/>
            <person name="Liu Y."/>
            <person name="Podar M."/>
            <person name="Stott M.B."/>
            <person name="Meneghin J."/>
            <person name="Chen Z."/>
            <person name="Lagutin K."/>
            <person name="Mitchell K."/>
            <person name="Reysenbach A.L."/>
        </authorList>
    </citation>
    <scope>NUCLEOTIDE SEQUENCE [LARGE SCALE GENOMIC DNA]</scope>
    <source>
        <strain evidence="1">NZ3</strain>
    </source>
</reference>
<gene>
    <name evidence="1" type="ORF">B7O98_09470</name>
</gene>
<protein>
    <submittedName>
        <fullName evidence="1">Uncharacterized protein</fullName>
    </submittedName>
</protein>